<keyword evidence="3" id="KW-1003">Cell membrane</keyword>
<dbReference type="EMBL" id="DVOB01000133">
    <property type="protein sequence ID" value="HIU96289.1"/>
    <property type="molecule type" value="Genomic_DNA"/>
</dbReference>
<dbReference type="PANTHER" id="PTHR43663">
    <property type="entry name" value="CHROMATE TRANSPORT PROTEIN-RELATED"/>
    <property type="match status" value="1"/>
</dbReference>
<dbReference type="AlphaFoldDB" id="A0A9D1N7N2"/>
<reference evidence="8" key="2">
    <citation type="journal article" date="2021" name="PeerJ">
        <title>Extensive microbial diversity within the chicken gut microbiome revealed by metagenomics and culture.</title>
        <authorList>
            <person name="Gilroy R."/>
            <person name="Ravi A."/>
            <person name="Getino M."/>
            <person name="Pursley I."/>
            <person name="Horton D.L."/>
            <person name="Alikhan N.F."/>
            <person name="Baker D."/>
            <person name="Gharbi K."/>
            <person name="Hall N."/>
            <person name="Watson M."/>
            <person name="Adriaenssens E.M."/>
            <person name="Foster-Nyarko E."/>
            <person name="Jarju S."/>
            <person name="Secka A."/>
            <person name="Antonio M."/>
            <person name="Oren A."/>
            <person name="Chaudhuri R.R."/>
            <person name="La Ragione R."/>
            <person name="Hildebrand F."/>
            <person name="Pallen M.J."/>
        </authorList>
    </citation>
    <scope>NUCLEOTIDE SEQUENCE</scope>
    <source>
        <strain evidence="8">ChiSjej4B22-8349</strain>
    </source>
</reference>
<evidence type="ECO:0000256" key="4">
    <source>
        <dbReference type="ARBA" id="ARBA00022692"/>
    </source>
</evidence>
<reference evidence="8" key="1">
    <citation type="submission" date="2020-10" db="EMBL/GenBank/DDBJ databases">
        <authorList>
            <person name="Gilroy R."/>
        </authorList>
    </citation>
    <scope>NUCLEOTIDE SEQUENCE</scope>
    <source>
        <strain evidence="8">ChiSjej4B22-8349</strain>
    </source>
</reference>
<accession>A0A9D1N7N2</accession>
<dbReference type="PANTHER" id="PTHR43663:SF2">
    <property type="entry name" value="CHROMATE TRANSPORT PROTEIN-RELATED"/>
    <property type="match status" value="1"/>
</dbReference>
<evidence type="ECO:0000256" key="7">
    <source>
        <dbReference type="SAM" id="Phobius"/>
    </source>
</evidence>
<proteinExistence type="inferred from homology"/>
<evidence type="ECO:0000313" key="8">
    <source>
        <dbReference type="EMBL" id="HIU96289.1"/>
    </source>
</evidence>
<feature type="transmembrane region" description="Helical" evidence="7">
    <location>
        <begin position="89"/>
        <end position="112"/>
    </location>
</feature>
<comment type="caution">
    <text evidence="8">The sequence shown here is derived from an EMBL/GenBank/DDBJ whole genome shotgun (WGS) entry which is preliminary data.</text>
</comment>
<keyword evidence="6 7" id="KW-0472">Membrane</keyword>
<keyword evidence="5 7" id="KW-1133">Transmembrane helix</keyword>
<gene>
    <name evidence="8" type="ORF">IAD25_06195</name>
</gene>
<dbReference type="Proteomes" id="UP000824130">
    <property type="component" value="Unassembled WGS sequence"/>
</dbReference>
<dbReference type="Pfam" id="PF02417">
    <property type="entry name" value="Chromate_transp"/>
    <property type="match status" value="1"/>
</dbReference>
<comment type="subcellular location">
    <subcellularLocation>
        <location evidence="1">Cell membrane</location>
        <topology evidence="1">Multi-pass membrane protein</topology>
    </subcellularLocation>
</comment>
<organism evidence="8 9">
    <name type="scientific">Candidatus Allocopromorpha excrementipullorum</name>
    <dbReference type="NCBI Taxonomy" id="2840743"/>
    <lineage>
        <taxon>Bacteria</taxon>
        <taxon>Bacillati</taxon>
        <taxon>Bacillota</taxon>
        <taxon>Clostridia</taxon>
        <taxon>Eubacteriales</taxon>
        <taxon>Eubacteriaceae</taxon>
        <taxon>Eubacteriaceae incertae sedis</taxon>
        <taxon>Candidatus Allocopromorpha</taxon>
    </lineage>
</organism>
<evidence type="ECO:0000313" key="9">
    <source>
        <dbReference type="Proteomes" id="UP000824130"/>
    </source>
</evidence>
<dbReference type="GO" id="GO:0005886">
    <property type="term" value="C:plasma membrane"/>
    <property type="evidence" value="ECO:0007669"/>
    <property type="project" value="UniProtKB-SubCell"/>
</dbReference>
<keyword evidence="4 7" id="KW-0812">Transmembrane</keyword>
<feature type="transmembrane region" description="Helical" evidence="7">
    <location>
        <begin position="21"/>
        <end position="39"/>
    </location>
</feature>
<evidence type="ECO:0000256" key="5">
    <source>
        <dbReference type="ARBA" id="ARBA00022989"/>
    </source>
</evidence>
<dbReference type="GO" id="GO:0015109">
    <property type="term" value="F:chromate transmembrane transporter activity"/>
    <property type="evidence" value="ECO:0007669"/>
    <property type="project" value="InterPro"/>
</dbReference>
<comment type="similarity">
    <text evidence="2">Belongs to the chromate ion transporter (CHR) (TC 2.A.51) family.</text>
</comment>
<feature type="transmembrane region" description="Helical" evidence="7">
    <location>
        <begin position="152"/>
        <end position="182"/>
    </location>
</feature>
<protein>
    <submittedName>
        <fullName evidence="8">Chromate transporter</fullName>
    </submittedName>
</protein>
<evidence type="ECO:0000256" key="3">
    <source>
        <dbReference type="ARBA" id="ARBA00022475"/>
    </source>
</evidence>
<evidence type="ECO:0000256" key="1">
    <source>
        <dbReference type="ARBA" id="ARBA00004651"/>
    </source>
</evidence>
<sequence length="211" mass="22372">MGKDSGKSGGIKIYATLFWEFFKIGIFTIGGGMAMIPQIQQLVVQDKKWMDEDEMLDCIAISQSMPGVIAINSATYIGKRIRGVKGSLAATLGVVMPSFIIIILAVTVLGAIGENKYILGAFVGVKAAVCGLILVTAVRLAKQSLNSVFQWVLAIAAFIAIGIFGITAIWAIIAGAVAGIIYNSVRLGKCRKIEITGDDEDNADEGGEGRR</sequence>
<feature type="transmembrane region" description="Helical" evidence="7">
    <location>
        <begin position="118"/>
        <end position="140"/>
    </location>
</feature>
<dbReference type="InterPro" id="IPR003370">
    <property type="entry name" value="Chromate_transpt"/>
</dbReference>
<dbReference type="InterPro" id="IPR052518">
    <property type="entry name" value="CHR_Transporter"/>
</dbReference>
<evidence type="ECO:0000256" key="6">
    <source>
        <dbReference type="ARBA" id="ARBA00023136"/>
    </source>
</evidence>
<name>A0A9D1N7N2_9FIRM</name>
<evidence type="ECO:0000256" key="2">
    <source>
        <dbReference type="ARBA" id="ARBA00005262"/>
    </source>
</evidence>